<dbReference type="Proteomes" id="UP000245444">
    <property type="component" value="Chromosome"/>
</dbReference>
<sequence>MVFEANVILHHGTDLAGPRRSGNVADRLDEVRLLPLPSMVAEADGVADGAEPGHERFAHLRCFLPS</sequence>
<keyword evidence="2" id="KW-1185">Reference proteome</keyword>
<evidence type="ECO:0000313" key="2">
    <source>
        <dbReference type="Proteomes" id="UP000245444"/>
    </source>
</evidence>
<evidence type="ECO:0000313" key="1">
    <source>
        <dbReference type="EMBL" id="AWN45064.1"/>
    </source>
</evidence>
<dbReference type="AlphaFoldDB" id="A0A2U8WFQ5"/>
<dbReference type="KEGG" id="mtea:DK419_00885"/>
<organism evidence="1 2">
    <name type="scientific">Methylobacterium terrae</name>
    <dbReference type="NCBI Taxonomy" id="2202827"/>
    <lineage>
        <taxon>Bacteria</taxon>
        <taxon>Pseudomonadati</taxon>
        <taxon>Pseudomonadota</taxon>
        <taxon>Alphaproteobacteria</taxon>
        <taxon>Hyphomicrobiales</taxon>
        <taxon>Methylobacteriaceae</taxon>
        <taxon>Methylobacterium</taxon>
    </lineage>
</organism>
<reference evidence="1 2" key="1">
    <citation type="submission" date="2018-05" db="EMBL/GenBank/DDBJ databases">
        <title>Complete Genome Sequence of Methylobacterium sp. 17Sr1-28.</title>
        <authorList>
            <person name="Srinivasan S."/>
        </authorList>
    </citation>
    <scope>NUCLEOTIDE SEQUENCE [LARGE SCALE GENOMIC DNA]</scope>
    <source>
        <strain evidence="1 2">17Sr1-28</strain>
    </source>
</reference>
<proteinExistence type="predicted"/>
<name>A0A2U8WFQ5_9HYPH</name>
<dbReference type="EMBL" id="CP029553">
    <property type="protein sequence ID" value="AWN45064.1"/>
    <property type="molecule type" value="Genomic_DNA"/>
</dbReference>
<gene>
    <name evidence="1" type="ORF">DK419_00885</name>
</gene>
<dbReference type="OrthoDB" id="8001376at2"/>
<accession>A0A2U8WFQ5</accession>
<protein>
    <submittedName>
        <fullName evidence="1">Uncharacterized protein</fullName>
    </submittedName>
</protein>